<comment type="caution">
    <text evidence="2">The sequence shown here is derived from an EMBL/GenBank/DDBJ whole genome shotgun (WGS) entry which is preliminary data.</text>
</comment>
<protein>
    <recommendedName>
        <fullName evidence="1">Lipid/polyisoprenoid-binding YceI-like domain-containing protein</fullName>
    </recommendedName>
</protein>
<dbReference type="OrthoDB" id="1247465at2"/>
<dbReference type="InterPro" id="IPR007372">
    <property type="entry name" value="Lipid/polyisoprenoid-bd_YceI"/>
</dbReference>
<gene>
    <name evidence="2" type="ORF">C1H66_21415</name>
</gene>
<dbReference type="EMBL" id="PNRE01000103">
    <property type="protein sequence ID" value="PMR66980.1"/>
    <property type="molecule type" value="Genomic_DNA"/>
</dbReference>
<reference evidence="2 3" key="1">
    <citation type="submission" date="2018-01" db="EMBL/GenBank/DDBJ databases">
        <title>Halomonas endophytica sp. nov., isolated from storage liquid in the stems of Populus euphratica.</title>
        <authorList>
            <person name="Chen C."/>
        </authorList>
    </citation>
    <scope>NUCLEOTIDE SEQUENCE [LARGE SCALE GENOMIC DNA]</scope>
    <source>
        <strain evidence="2 3">DSM 26881</strain>
    </source>
</reference>
<dbReference type="Gene3D" id="2.40.128.110">
    <property type="entry name" value="Lipid/polyisoprenoid-binding, YceI-like"/>
    <property type="match status" value="1"/>
</dbReference>
<dbReference type="SUPFAM" id="SSF101874">
    <property type="entry name" value="YceI-like"/>
    <property type="match status" value="1"/>
</dbReference>
<evidence type="ECO:0000259" key="1">
    <source>
        <dbReference type="SMART" id="SM00867"/>
    </source>
</evidence>
<evidence type="ECO:0000313" key="3">
    <source>
        <dbReference type="Proteomes" id="UP000235346"/>
    </source>
</evidence>
<accession>A0A2N7TFN3</accession>
<dbReference type="PANTHER" id="PTHR34406">
    <property type="entry name" value="PROTEIN YCEI"/>
    <property type="match status" value="1"/>
</dbReference>
<dbReference type="InterPro" id="IPR036761">
    <property type="entry name" value="TTHA0802/YceI-like_sf"/>
</dbReference>
<dbReference type="AlphaFoldDB" id="A0A2N7TFN3"/>
<organism evidence="2 3">
    <name type="scientific">Halomonas heilongjiangensis</name>
    <dbReference type="NCBI Taxonomy" id="1387883"/>
    <lineage>
        <taxon>Bacteria</taxon>
        <taxon>Pseudomonadati</taxon>
        <taxon>Pseudomonadota</taxon>
        <taxon>Gammaproteobacteria</taxon>
        <taxon>Oceanospirillales</taxon>
        <taxon>Halomonadaceae</taxon>
        <taxon>Halomonas</taxon>
    </lineage>
</organism>
<name>A0A2N7TFN3_9GAMM</name>
<feature type="domain" description="Lipid/polyisoprenoid-binding YceI-like" evidence="1">
    <location>
        <begin position="61"/>
        <end position="223"/>
    </location>
</feature>
<proteinExistence type="predicted"/>
<sequence>MPYRWTTLYMPACAGPGRGRARRRAFDDGAAARPGGSMKRGHVTMAGCLLAGLGLVLPAMAWELEREASRIELIGTADGREAVTRVEAFDVELEGDPDDPTDGSLVLTLDSASITSGSAMVDEMLHGRNWFDVASHPEIVFRSTAIHAPAPGELRVDGELEVLGETYPLEVPVGWERDGERVRAEGRLSLDRTDFDVGRGAWRSEGTVKHEVHVDFAFELVAP</sequence>
<keyword evidence="3" id="KW-1185">Reference proteome</keyword>
<dbReference type="Proteomes" id="UP000235346">
    <property type="component" value="Unassembled WGS sequence"/>
</dbReference>
<dbReference type="SMART" id="SM00867">
    <property type="entry name" value="YceI"/>
    <property type="match status" value="1"/>
</dbReference>
<dbReference type="Pfam" id="PF04264">
    <property type="entry name" value="YceI"/>
    <property type="match status" value="1"/>
</dbReference>
<evidence type="ECO:0000313" key="2">
    <source>
        <dbReference type="EMBL" id="PMR66980.1"/>
    </source>
</evidence>
<dbReference type="PANTHER" id="PTHR34406:SF1">
    <property type="entry name" value="PROTEIN YCEI"/>
    <property type="match status" value="1"/>
</dbReference>